<dbReference type="RefSeq" id="WP_235313352.1">
    <property type="nucleotide sequence ID" value="NZ_JAKGAS010000007.1"/>
</dbReference>
<name>A0ABS9D8Y3_9ALTE</name>
<proteinExistence type="predicted"/>
<accession>A0ABS9D8Y3</accession>
<evidence type="ECO:0000313" key="3">
    <source>
        <dbReference type="Proteomes" id="UP001521137"/>
    </source>
</evidence>
<dbReference type="InterPro" id="IPR029058">
    <property type="entry name" value="AB_hydrolase_fold"/>
</dbReference>
<dbReference type="SUPFAM" id="SSF53474">
    <property type="entry name" value="alpha/beta-Hydrolases"/>
    <property type="match status" value="1"/>
</dbReference>
<reference evidence="2 3" key="1">
    <citation type="submission" date="2022-01" db="EMBL/GenBank/DDBJ databases">
        <title>Paraglaciecola sp. G1-23.</title>
        <authorList>
            <person name="Jin M.S."/>
            <person name="Han D.M."/>
            <person name="Kim H.M."/>
            <person name="Jeon C.O."/>
        </authorList>
    </citation>
    <scope>NUCLEOTIDE SEQUENCE [LARGE SCALE GENOMIC DNA]</scope>
    <source>
        <strain evidence="2 3">G1-23</strain>
    </source>
</reference>
<evidence type="ECO:0000259" key="1">
    <source>
        <dbReference type="Pfam" id="PF00561"/>
    </source>
</evidence>
<dbReference type="InterPro" id="IPR000073">
    <property type="entry name" value="AB_hydrolase_1"/>
</dbReference>
<organism evidence="2 3">
    <name type="scientific">Paraglaciecola algarum</name>
    <dbReference type="NCBI Taxonomy" id="3050085"/>
    <lineage>
        <taxon>Bacteria</taxon>
        <taxon>Pseudomonadati</taxon>
        <taxon>Pseudomonadota</taxon>
        <taxon>Gammaproteobacteria</taxon>
        <taxon>Alteromonadales</taxon>
        <taxon>Alteromonadaceae</taxon>
        <taxon>Paraglaciecola</taxon>
    </lineage>
</organism>
<dbReference type="PANTHER" id="PTHR43798">
    <property type="entry name" value="MONOACYLGLYCEROL LIPASE"/>
    <property type="match status" value="1"/>
</dbReference>
<comment type="caution">
    <text evidence="2">The sequence shown here is derived from an EMBL/GenBank/DDBJ whole genome shotgun (WGS) entry which is preliminary data.</text>
</comment>
<feature type="domain" description="AB hydrolase-1" evidence="1">
    <location>
        <begin position="61"/>
        <end position="229"/>
    </location>
</feature>
<dbReference type="Proteomes" id="UP001521137">
    <property type="component" value="Unassembled WGS sequence"/>
</dbReference>
<sequence>MPNTQPKKYTIEQPIVFLPGTLCDERIFNACWHYLDIPMRAFVPLQWAEDLAQMKMLTADRLAYFDDKVHLVGFSMGAYIAAMSALENSSRIKSLTLIASTAGEFSELDKKSRQQTLNLIKNKQYKGMSDKRLEQFFHPANQKNGELKTLVSQMEQDLGAGVLTAQYRATTNRANLIPKLAKTKFQINLIAGESDNFVSKQSFAAMSAALPNANSQVIKNAGHMIPIEQPELLAKYLAENINTLS</sequence>
<dbReference type="EMBL" id="JAKGAS010000007">
    <property type="protein sequence ID" value="MCF2949255.1"/>
    <property type="molecule type" value="Genomic_DNA"/>
</dbReference>
<dbReference type="Gene3D" id="3.40.50.1820">
    <property type="entry name" value="alpha/beta hydrolase"/>
    <property type="match status" value="1"/>
</dbReference>
<gene>
    <name evidence="2" type="ORF">L0668_14140</name>
</gene>
<dbReference type="GO" id="GO:0016787">
    <property type="term" value="F:hydrolase activity"/>
    <property type="evidence" value="ECO:0007669"/>
    <property type="project" value="UniProtKB-KW"/>
</dbReference>
<protein>
    <submittedName>
        <fullName evidence="2">Alpha/beta hydrolase</fullName>
    </submittedName>
</protein>
<keyword evidence="2" id="KW-0378">Hydrolase</keyword>
<dbReference type="InterPro" id="IPR050266">
    <property type="entry name" value="AB_hydrolase_sf"/>
</dbReference>
<keyword evidence="3" id="KW-1185">Reference proteome</keyword>
<dbReference type="Pfam" id="PF00561">
    <property type="entry name" value="Abhydrolase_1"/>
    <property type="match status" value="1"/>
</dbReference>
<evidence type="ECO:0000313" key="2">
    <source>
        <dbReference type="EMBL" id="MCF2949255.1"/>
    </source>
</evidence>